<dbReference type="OrthoDB" id="10444664at2759"/>
<dbReference type="AlphaFoldDB" id="A0A6N2KEM0"/>
<reference evidence="1" key="3">
    <citation type="journal article" date="2023" name="Int. J. Mol. Sci.">
        <title>De Novo Assembly and Annotation of 11 Diverse Shrub Willow (Salix) Genomes Reveals Novel Gene Organization in Sex-Linked Regions.</title>
        <authorList>
            <person name="Hyden B."/>
            <person name="Feng K."/>
            <person name="Yates T.B."/>
            <person name="Jawdy S."/>
            <person name="Cereghino C."/>
            <person name="Smart L.B."/>
            <person name="Muchero W."/>
        </authorList>
    </citation>
    <scope>NUCLEOTIDE SEQUENCE [LARGE SCALE GENOMIC DNA]</scope>
    <source>
        <tissue evidence="1">Shoot tip</tissue>
    </source>
</reference>
<organism evidence="2">
    <name type="scientific">Salix viminalis</name>
    <name type="common">Common osier</name>
    <name type="synonym">Basket willow</name>
    <dbReference type="NCBI Taxonomy" id="40686"/>
    <lineage>
        <taxon>Eukaryota</taxon>
        <taxon>Viridiplantae</taxon>
        <taxon>Streptophyta</taxon>
        <taxon>Embryophyta</taxon>
        <taxon>Tracheophyta</taxon>
        <taxon>Spermatophyta</taxon>
        <taxon>Magnoliopsida</taxon>
        <taxon>eudicotyledons</taxon>
        <taxon>Gunneridae</taxon>
        <taxon>Pentapetalae</taxon>
        <taxon>rosids</taxon>
        <taxon>fabids</taxon>
        <taxon>Malpighiales</taxon>
        <taxon>Salicaceae</taxon>
        <taxon>Saliceae</taxon>
        <taxon>Salix</taxon>
    </lineage>
</organism>
<dbReference type="EMBL" id="CAADRP010000014">
    <property type="protein sequence ID" value="VFU21726.1"/>
    <property type="molecule type" value="Genomic_DNA"/>
</dbReference>
<reference evidence="1" key="2">
    <citation type="submission" date="2022-11" db="EMBL/GenBank/DDBJ databases">
        <authorList>
            <person name="Hyden B.L."/>
            <person name="Feng K."/>
            <person name="Yates T."/>
            <person name="Jawdy S."/>
            <person name="Smart L.B."/>
            <person name="Muchero W."/>
        </authorList>
    </citation>
    <scope>NUCLEOTIDE SEQUENCE</scope>
    <source>
        <tissue evidence="1">Shoot tip</tissue>
    </source>
</reference>
<sequence length="201" mass="22275">MFLFSTSHVSSSGSATTTVSEVEERRIQVLSCEINHGVSLESIKEDTEGRVLNELCAFVDGSRVSAHQVEGYLAQIRSGSLLIHEKITVKWVRVDTILDESDMVGKAMMDLVPSLNHFMMDRKLRSREGGGIADDAPEFCDIKIDHMIGSPFTPRWLQDQSNTNNDSFACTCSNHLKMSLLIYKHSLCHHSGDSSVGRASD</sequence>
<dbReference type="EMBL" id="JAPFFL010000001">
    <property type="protein sequence ID" value="KAJ6749355.1"/>
    <property type="molecule type" value="Genomic_DNA"/>
</dbReference>
<evidence type="ECO:0000313" key="3">
    <source>
        <dbReference type="Proteomes" id="UP001151529"/>
    </source>
</evidence>
<reference evidence="2" key="1">
    <citation type="submission" date="2019-03" db="EMBL/GenBank/DDBJ databases">
        <authorList>
            <person name="Mank J."/>
            <person name="Almeida P."/>
        </authorList>
    </citation>
    <scope>NUCLEOTIDE SEQUENCE</scope>
    <source>
        <strain evidence="2">78183</strain>
    </source>
</reference>
<evidence type="ECO:0000313" key="1">
    <source>
        <dbReference type="EMBL" id="KAJ6749355.1"/>
    </source>
</evidence>
<protein>
    <submittedName>
        <fullName evidence="2">Uncharacterized protein</fullName>
    </submittedName>
</protein>
<keyword evidence="3" id="KW-1185">Reference proteome</keyword>
<proteinExistence type="predicted"/>
<accession>A0A6N2KEM0</accession>
<dbReference type="Proteomes" id="UP001151529">
    <property type="component" value="Chromosome 16"/>
</dbReference>
<name>A0A6N2KEM0_SALVM</name>
<gene>
    <name evidence="1" type="ORF">OIU85_000048</name>
    <name evidence="2" type="ORF">SVIM_LOCUS16258</name>
</gene>
<evidence type="ECO:0000313" key="2">
    <source>
        <dbReference type="EMBL" id="VFU21726.1"/>
    </source>
</evidence>